<feature type="compositionally biased region" description="Acidic residues" evidence="2">
    <location>
        <begin position="471"/>
        <end position="482"/>
    </location>
</feature>
<name>A0ABQ0KZW8_MYCCL</name>
<evidence type="ECO:0000313" key="4">
    <source>
        <dbReference type="EMBL" id="GAT44358.1"/>
    </source>
</evidence>
<evidence type="ECO:0000256" key="1">
    <source>
        <dbReference type="SAM" id="Coils"/>
    </source>
</evidence>
<dbReference type="InterPro" id="IPR003103">
    <property type="entry name" value="BAG_domain"/>
</dbReference>
<dbReference type="InterPro" id="IPR036533">
    <property type="entry name" value="BAG_dom_sf"/>
</dbReference>
<feature type="region of interest" description="Disordered" evidence="2">
    <location>
        <begin position="467"/>
        <end position="494"/>
    </location>
</feature>
<dbReference type="Pfam" id="PF02179">
    <property type="entry name" value="BAG"/>
    <property type="match status" value="1"/>
</dbReference>
<feature type="region of interest" description="Disordered" evidence="2">
    <location>
        <begin position="205"/>
        <end position="244"/>
    </location>
</feature>
<dbReference type="EMBL" id="DF839689">
    <property type="protein sequence ID" value="GAT44358.1"/>
    <property type="molecule type" value="Genomic_DNA"/>
</dbReference>
<dbReference type="Gene3D" id="1.20.58.120">
    <property type="entry name" value="BAG domain"/>
    <property type="match status" value="1"/>
</dbReference>
<dbReference type="PROSITE" id="PS51035">
    <property type="entry name" value="BAG"/>
    <property type="match status" value="1"/>
</dbReference>
<accession>A0ABQ0KZW8</accession>
<evidence type="ECO:0000259" key="3">
    <source>
        <dbReference type="PROSITE" id="PS51035"/>
    </source>
</evidence>
<organism evidence="4 5">
    <name type="scientific">Mycena chlorophos</name>
    <name type="common">Agaric fungus</name>
    <name type="synonym">Agaricus chlorophos</name>
    <dbReference type="NCBI Taxonomy" id="658473"/>
    <lineage>
        <taxon>Eukaryota</taxon>
        <taxon>Fungi</taxon>
        <taxon>Dikarya</taxon>
        <taxon>Basidiomycota</taxon>
        <taxon>Agaricomycotina</taxon>
        <taxon>Agaricomycetes</taxon>
        <taxon>Agaricomycetidae</taxon>
        <taxon>Agaricales</taxon>
        <taxon>Marasmiineae</taxon>
        <taxon>Mycenaceae</taxon>
        <taxon>Mycena</taxon>
    </lineage>
</organism>
<reference evidence="4" key="1">
    <citation type="submission" date="2014-09" db="EMBL/GenBank/DDBJ databases">
        <title>Genome sequence of the luminous mushroom Mycena chlorophos for searching fungal bioluminescence genes.</title>
        <authorList>
            <person name="Tanaka Y."/>
            <person name="Kasuga D."/>
            <person name="Oba Y."/>
            <person name="Hase S."/>
            <person name="Sato K."/>
            <person name="Oba Y."/>
            <person name="Sakakibara Y."/>
        </authorList>
    </citation>
    <scope>NUCLEOTIDE SEQUENCE</scope>
</reference>
<keyword evidence="1" id="KW-0175">Coiled coil</keyword>
<sequence>MFHSYRPVPLAPSPRDKYLAALAAAQAAEAEYLAAERLRQEEEAIRLRLRQIEALKQPSYHYATPSYNDFGYYEPQPPVVDIEALRREIALEERQRILREQEQERRSVEAWERARRAALQNAIRSEQATVELEAAIRSLTGRSRAPLGEAPNAIHHQPKVLNEPASQRAQAPTPTKATPKTSSIPQPRPIRFVVHFADEPVAEVRSTSMQDAVAEPTTQSSKKASSDAAPKPSKGKAPAPAPVNTIATSNTEIQAVEAAFTALANEWVFPEQLDFSTSRTSSPAARGSASTEADSVMASLAYSTNNQPVRFYHQSLSKLLARLDAVESFGDEQVRHARKEVVAKVEAALDEVESVVEARWRKLFGREERSIDLEAALLTQLPVDVDAQPELTNDAPVADADSMAQPDAVDAVMSQDQAGVEDGLVDGQSRAFVATPPIPVVLPEERLLEVPATQLLLDNYTLGNQLLNDNDVAEPSESDDEKSEAGNDWSEVEA</sequence>
<dbReference type="SUPFAM" id="SSF63491">
    <property type="entry name" value="BAG domain"/>
    <property type="match status" value="1"/>
</dbReference>
<evidence type="ECO:0000313" key="5">
    <source>
        <dbReference type="Proteomes" id="UP000815677"/>
    </source>
</evidence>
<keyword evidence="5" id="KW-1185">Reference proteome</keyword>
<dbReference type="Proteomes" id="UP000815677">
    <property type="component" value="Unassembled WGS sequence"/>
</dbReference>
<feature type="compositionally biased region" description="Low complexity" evidence="2">
    <location>
        <begin position="220"/>
        <end position="238"/>
    </location>
</feature>
<feature type="domain" description="BAG" evidence="3">
    <location>
        <begin position="316"/>
        <end position="356"/>
    </location>
</feature>
<feature type="compositionally biased region" description="Low complexity" evidence="2">
    <location>
        <begin position="171"/>
        <end position="181"/>
    </location>
</feature>
<evidence type="ECO:0000256" key="2">
    <source>
        <dbReference type="SAM" id="MobiDB-lite"/>
    </source>
</evidence>
<gene>
    <name evidence="4" type="ORF">MCHLO_01992</name>
</gene>
<protein>
    <recommendedName>
        <fullName evidence="3">BAG domain-containing protein</fullName>
    </recommendedName>
</protein>
<feature type="coiled-coil region" evidence="1">
    <location>
        <begin position="25"/>
        <end position="55"/>
    </location>
</feature>
<proteinExistence type="predicted"/>
<feature type="region of interest" description="Disordered" evidence="2">
    <location>
        <begin position="164"/>
        <end position="189"/>
    </location>
</feature>